<accession>A0A1P8JX10</accession>
<dbReference type="EMBL" id="CP019236">
    <property type="protein sequence ID" value="APW38283.1"/>
    <property type="molecule type" value="Genomic_DNA"/>
</dbReference>
<organism evidence="2 3">
    <name type="scientific">Rhodoferax koreensis</name>
    <dbReference type="NCBI Taxonomy" id="1842727"/>
    <lineage>
        <taxon>Bacteria</taxon>
        <taxon>Pseudomonadati</taxon>
        <taxon>Pseudomonadota</taxon>
        <taxon>Betaproteobacteria</taxon>
        <taxon>Burkholderiales</taxon>
        <taxon>Comamonadaceae</taxon>
        <taxon>Rhodoferax</taxon>
    </lineage>
</organism>
<dbReference type="STRING" id="1842727.RD110_14685"/>
<evidence type="ECO:0000256" key="1">
    <source>
        <dbReference type="SAM" id="MobiDB-lite"/>
    </source>
</evidence>
<dbReference type="PANTHER" id="PTHR37625:SF4">
    <property type="entry name" value="OUTER MEMBRANE LIPOPROTEIN"/>
    <property type="match status" value="1"/>
</dbReference>
<dbReference type="NCBIfam" id="TIGR03352">
    <property type="entry name" value="VI_chp_3"/>
    <property type="match status" value="1"/>
</dbReference>
<name>A0A1P8JX10_9BURK</name>
<dbReference type="InterPro" id="IPR038706">
    <property type="entry name" value="Type_VI_SciN-like_sf"/>
</dbReference>
<gene>
    <name evidence="2" type="ORF">RD110_14685</name>
</gene>
<dbReference type="Proteomes" id="UP000186609">
    <property type="component" value="Chromosome"/>
</dbReference>
<feature type="region of interest" description="Disordered" evidence="1">
    <location>
        <begin position="184"/>
        <end position="228"/>
    </location>
</feature>
<dbReference type="Gene3D" id="2.60.40.4150">
    <property type="entry name" value="Type VI secretion system, lipoprotein SciN"/>
    <property type="match status" value="1"/>
</dbReference>
<dbReference type="AlphaFoldDB" id="A0A1P8JX10"/>
<dbReference type="Pfam" id="PF12790">
    <property type="entry name" value="T6SS-SciN"/>
    <property type="match status" value="1"/>
</dbReference>
<dbReference type="InterPro" id="IPR017734">
    <property type="entry name" value="T6SS_SciN"/>
</dbReference>
<keyword evidence="3" id="KW-1185">Reference proteome</keyword>
<dbReference type="KEGG" id="rhy:RD110_14685"/>
<sequence length="228" mass="24660">MEETMSTHPIRRLIGPCLMPFVLAACSVLGGGNEAPAQKEPARLNIAISADADLNTDIKGRGAPVLLRIYELKSDVSFQEAAFFALQNTDKAVLGADLLAVDQFILRPGETRQIVRKSNPETTAIGVFAGYRDLPNATWRLVHRLPPAVEQSWYRMVMPANKVRLKVDLHANALQITDELAGKPAMQHAEESKNGLDPGPADEVRPSARGGGPTVGEMVNALPKPPVK</sequence>
<keyword evidence="2" id="KW-0449">Lipoprotein</keyword>
<protein>
    <submittedName>
        <fullName evidence="2">Type VI secretion system-associated lipoprotein</fullName>
    </submittedName>
</protein>
<evidence type="ECO:0000313" key="2">
    <source>
        <dbReference type="EMBL" id="APW38283.1"/>
    </source>
</evidence>
<evidence type="ECO:0000313" key="3">
    <source>
        <dbReference type="Proteomes" id="UP000186609"/>
    </source>
</evidence>
<reference evidence="2 3" key="1">
    <citation type="submission" date="2017-01" db="EMBL/GenBank/DDBJ databases">
        <authorList>
            <person name="Mah S.A."/>
            <person name="Swanson W.J."/>
            <person name="Moy G.W."/>
            <person name="Vacquier V.D."/>
        </authorList>
    </citation>
    <scope>NUCLEOTIDE SEQUENCE [LARGE SCALE GENOMIC DNA]</scope>
    <source>
        <strain evidence="2 3">DCY110</strain>
    </source>
</reference>
<proteinExistence type="predicted"/>
<dbReference type="PANTHER" id="PTHR37625">
    <property type="entry name" value="OUTER MEMBRANE LIPOPROTEIN-RELATED"/>
    <property type="match status" value="1"/>
</dbReference>